<protein>
    <submittedName>
        <fullName evidence="2">Uncharacterized protein</fullName>
    </submittedName>
</protein>
<evidence type="ECO:0000313" key="2">
    <source>
        <dbReference type="EMBL" id="QQV91684.1"/>
    </source>
</evidence>
<keyword evidence="3" id="KW-1185">Reference proteome</keyword>
<feature type="transmembrane region" description="Helical" evidence="1">
    <location>
        <begin position="33"/>
        <end position="51"/>
    </location>
</feature>
<feature type="transmembrane region" description="Helical" evidence="1">
    <location>
        <begin position="7"/>
        <end position="27"/>
    </location>
</feature>
<evidence type="ECO:0000313" key="3">
    <source>
        <dbReference type="Proteomes" id="UP000596379"/>
    </source>
</evidence>
<accession>A0A7U0GAK7</accession>
<dbReference type="Proteomes" id="UP000596379">
    <property type="component" value="Segment"/>
</dbReference>
<organism evidence="2 3">
    <name type="scientific">Klebsiella phage vB_KpP_FBKp27</name>
    <dbReference type="NCBI Taxonomy" id="2801837"/>
    <lineage>
        <taxon>Viruses</taxon>
        <taxon>Duplodnaviria</taxon>
        <taxon>Heunggongvirae</taxon>
        <taxon>Uroviricota</taxon>
        <taxon>Caudoviricetes</taxon>
        <taxon>Schitoviridae</taxon>
        <taxon>Efbeekayvirus</taxon>
        <taxon>Efbeekayvirus Fbkp27</taxon>
    </lineage>
</organism>
<gene>
    <name evidence="2" type="ORF">vBKpPFBKp27_014</name>
</gene>
<proteinExistence type="predicted"/>
<dbReference type="EMBL" id="MW394388">
    <property type="protein sequence ID" value="QQV91684.1"/>
    <property type="molecule type" value="Genomic_DNA"/>
</dbReference>
<keyword evidence="1" id="KW-1133">Transmembrane helix</keyword>
<evidence type="ECO:0000256" key="1">
    <source>
        <dbReference type="SAM" id="Phobius"/>
    </source>
</evidence>
<keyword evidence="1" id="KW-0472">Membrane</keyword>
<reference evidence="2 3" key="1">
    <citation type="submission" date="2020-12" db="EMBL/GenBank/DDBJ databases">
        <title>Genomic characterization of four novel bacteriophages infecting Klebsiella pneumoniae.</title>
        <authorList>
            <person name="Estrada Bonilla B."/>
            <person name="Costa A.R."/>
            <person name="van Rossum T."/>
            <person name="Hagedoorn S."/>
            <person name="Wallinga H."/>
            <person name="Xiao M."/>
            <person name="Song W."/>
            <person name="Haas P.-J."/>
            <person name="Nobrega F.L."/>
            <person name="Brouns S.J.J."/>
        </authorList>
    </citation>
    <scope>NUCLEOTIDE SEQUENCE [LARGE SCALE GENOMIC DNA]</scope>
</reference>
<name>A0A7U0GAK7_9CAUD</name>
<keyword evidence="1" id="KW-0812">Transmembrane</keyword>
<sequence length="57" mass="6469">MRHVINGFIGLFCVIAAIAVLALMKVAFWLLSFFWFFVAVIFIACLIGAFIQEKRDS</sequence>